<dbReference type="OrthoDB" id="9810066at2"/>
<dbReference type="Gene3D" id="3.40.50.2020">
    <property type="match status" value="1"/>
</dbReference>
<evidence type="ECO:0000313" key="2">
    <source>
        <dbReference type="EMBL" id="RAR61446.1"/>
    </source>
</evidence>
<proteinExistence type="predicted"/>
<dbReference type="Proteomes" id="UP000249700">
    <property type="component" value="Unassembled WGS sequence"/>
</dbReference>
<organism evidence="2 3">
    <name type="scientific">Onishia taeanensis</name>
    <dbReference type="NCBI Taxonomy" id="284577"/>
    <lineage>
        <taxon>Bacteria</taxon>
        <taxon>Pseudomonadati</taxon>
        <taxon>Pseudomonadota</taxon>
        <taxon>Gammaproteobacteria</taxon>
        <taxon>Oceanospirillales</taxon>
        <taxon>Halomonadaceae</taxon>
        <taxon>Onishia</taxon>
    </lineage>
</organism>
<name>A0A328XNS8_9GAMM</name>
<dbReference type="RefSeq" id="WP_112054796.1">
    <property type="nucleotide sequence ID" value="NZ_QLSX01000005.1"/>
</dbReference>
<dbReference type="GO" id="GO:0016740">
    <property type="term" value="F:transferase activity"/>
    <property type="evidence" value="ECO:0007669"/>
    <property type="project" value="UniProtKB-KW"/>
</dbReference>
<dbReference type="InterPro" id="IPR000836">
    <property type="entry name" value="PRTase_dom"/>
</dbReference>
<dbReference type="SUPFAM" id="SSF53271">
    <property type="entry name" value="PRTase-like"/>
    <property type="match status" value="1"/>
</dbReference>
<comment type="caution">
    <text evidence="2">The sequence shown here is derived from an EMBL/GenBank/DDBJ whole genome shotgun (WGS) entry which is preliminary data.</text>
</comment>
<dbReference type="Pfam" id="PF00156">
    <property type="entry name" value="Pribosyltran"/>
    <property type="match status" value="1"/>
</dbReference>
<dbReference type="AlphaFoldDB" id="A0A328XNS8"/>
<keyword evidence="2" id="KW-0808">Transferase</keyword>
<dbReference type="EMBL" id="QLSX01000005">
    <property type="protein sequence ID" value="RAR61446.1"/>
    <property type="molecule type" value="Genomic_DNA"/>
</dbReference>
<dbReference type="Gene3D" id="3.30.1310.20">
    <property type="entry name" value="PRTase-like"/>
    <property type="match status" value="1"/>
</dbReference>
<dbReference type="CDD" id="cd06223">
    <property type="entry name" value="PRTases_typeI"/>
    <property type="match status" value="1"/>
</dbReference>
<accession>A0A328XNS8</accession>
<evidence type="ECO:0000313" key="3">
    <source>
        <dbReference type="Proteomes" id="UP000249700"/>
    </source>
</evidence>
<sequence length="217" mass="23301">MLFRDRQDAGWQLATALRDYRQPLVLGLPRGGVPVAFEVAQALGGELDVLVVRKLGVPWQPELAMGAIASNGICILNHPLIARLRVSQERLNAIIADETRELKRRELAYRGHRPLPRITGRSVIVVDDGLATGATMQAAVEALREDAPGELVVAVPVAAADSLAEIATLADRVVCLHAPHAFMSVGQWYQTFGQTSDEEVIALLARASSASGDTAEP</sequence>
<feature type="domain" description="Phosphoribosyltransferase" evidence="1">
    <location>
        <begin position="19"/>
        <end position="177"/>
    </location>
</feature>
<protein>
    <submittedName>
        <fullName evidence="2">Putative phosphoribosyl transferase</fullName>
    </submittedName>
</protein>
<dbReference type="InterPro" id="IPR029057">
    <property type="entry name" value="PRTase-like"/>
</dbReference>
<evidence type="ECO:0000259" key="1">
    <source>
        <dbReference type="Pfam" id="PF00156"/>
    </source>
</evidence>
<reference evidence="2 3" key="1">
    <citation type="submission" date="2018-06" db="EMBL/GenBank/DDBJ databases">
        <title>Comparative analysis of microorganisms from saline springs in Andes Mountain Range, Colombia.</title>
        <authorList>
            <person name="Rubin E."/>
        </authorList>
    </citation>
    <scope>NUCLEOTIDE SEQUENCE [LARGE SCALE GENOMIC DNA]</scope>
    <source>
        <strain evidence="2 3">USBA-857</strain>
    </source>
</reference>
<gene>
    <name evidence="2" type="ORF">BCL93_10543</name>
</gene>